<sequence>GETVSKLTLNQKIYLRVLIAKGDIELLHSEFAYKAIPVKIIKDRSKCLRTNKCILDTYLLRNLSEEAVEIPLVMEYNQPENAISKVKYLSCDNDNSIAKILLSRAITTKPKHHKISYIKKTYFMPKESIFSEIKALYSRE</sequence>
<dbReference type="AlphaFoldDB" id="A0A9N9IE72"/>
<organism evidence="1 2">
    <name type="scientific">Funneliformis caledonium</name>
    <dbReference type="NCBI Taxonomy" id="1117310"/>
    <lineage>
        <taxon>Eukaryota</taxon>
        <taxon>Fungi</taxon>
        <taxon>Fungi incertae sedis</taxon>
        <taxon>Mucoromycota</taxon>
        <taxon>Glomeromycotina</taxon>
        <taxon>Glomeromycetes</taxon>
        <taxon>Glomerales</taxon>
        <taxon>Glomeraceae</taxon>
        <taxon>Funneliformis</taxon>
    </lineage>
</organism>
<evidence type="ECO:0000313" key="2">
    <source>
        <dbReference type="Proteomes" id="UP000789570"/>
    </source>
</evidence>
<evidence type="ECO:0000313" key="1">
    <source>
        <dbReference type="EMBL" id="CAG8731132.1"/>
    </source>
</evidence>
<dbReference type="Proteomes" id="UP000789570">
    <property type="component" value="Unassembled WGS sequence"/>
</dbReference>
<dbReference type="OrthoDB" id="2399668at2759"/>
<proteinExistence type="predicted"/>
<keyword evidence="2" id="KW-1185">Reference proteome</keyword>
<protein>
    <submittedName>
        <fullName evidence="1">15362_t:CDS:1</fullName>
    </submittedName>
</protein>
<gene>
    <name evidence="1" type="ORF">FCALED_LOCUS14990</name>
</gene>
<name>A0A9N9IE72_9GLOM</name>
<feature type="non-terminal residue" evidence="1">
    <location>
        <position position="140"/>
    </location>
</feature>
<accession>A0A9N9IE72</accession>
<comment type="caution">
    <text evidence="1">The sequence shown here is derived from an EMBL/GenBank/DDBJ whole genome shotgun (WGS) entry which is preliminary data.</text>
</comment>
<reference evidence="1" key="1">
    <citation type="submission" date="2021-06" db="EMBL/GenBank/DDBJ databases">
        <authorList>
            <person name="Kallberg Y."/>
            <person name="Tangrot J."/>
            <person name="Rosling A."/>
        </authorList>
    </citation>
    <scope>NUCLEOTIDE SEQUENCE</scope>
    <source>
        <strain evidence="1">UK204</strain>
    </source>
</reference>
<dbReference type="EMBL" id="CAJVPQ010012328">
    <property type="protein sequence ID" value="CAG8731132.1"/>
    <property type="molecule type" value="Genomic_DNA"/>
</dbReference>